<dbReference type="GO" id="GO:0006384">
    <property type="term" value="P:transcription initiation at RNA polymerase III promoter"/>
    <property type="evidence" value="ECO:0007669"/>
    <property type="project" value="InterPro"/>
</dbReference>
<keyword evidence="5" id="KW-0539">Nucleus</keyword>
<gene>
    <name evidence="10" type="ORF">JDV02_005386</name>
</gene>
<dbReference type="PANTHER" id="PTHR15180:SF1">
    <property type="entry name" value="GENERAL TRANSCRIPTION FACTOR 3C POLYPEPTIDE 1"/>
    <property type="match status" value="1"/>
</dbReference>
<feature type="compositionally biased region" description="Basic residues" evidence="6">
    <location>
        <begin position="613"/>
        <end position="631"/>
    </location>
</feature>
<dbReference type="GO" id="GO:0000127">
    <property type="term" value="C:transcription factor TFIIIC complex"/>
    <property type="evidence" value="ECO:0007669"/>
    <property type="project" value="InterPro"/>
</dbReference>
<feature type="region of interest" description="Disordered" evidence="6">
    <location>
        <begin position="503"/>
        <end position="537"/>
    </location>
</feature>
<evidence type="ECO:0000259" key="9">
    <source>
        <dbReference type="Pfam" id="PF20222"/>
    </source>
</evidence>
<feature type="compositionally biased region" description="Basic residues" evidence="6">
    <location>
        <begin position="1057"/>
        <end position="1067"/>
    </location>
</feature>
<feature type="signal peptide" evidence="7">
    <location>
        <begin position="1"/>
        <end position="19"/>
    </location>
</feature>
<dbReference type="PANTHER" id="PTHR15180">
    <property type="entry name" value="GENERAL TRANSCRIPTION FACTOR 3C POLYPEPTIDE 1"/>
    <property type="match status" value="1"/>
</dbReference>
<evidence type="ECO:0000256" key="1">
    <source>
        <dbReference type="ARBA" id="ARBA00004123"/>
    </source>
</evidence>
<evidence type="ECO:0000256" key="6">
    <source>
        <dbReference type="SAM" id="MobiDB-lite"/>
    </source>
</evidence>
<evidence type="ECO:0008006" key="12">
    <source>
        <dbReference type="Google" id="ProtNLM"/>
    </source>
</evidence>
<feature type="compositionally biased region" description="Polar residues" evidence="6">
    <location>
        <begin position="508"/>
        <end position="519"/>
    </location>
</feature>
<keyword evidence="7" id="KW-0732">Signal</keyword>
<evidence type="ECO:0000256" key="5">
    <source>
        <dbReference type="ARBA" id="ARBA00023242"/>
    </source>
</evidence>
<feature type="chain" id="PRO_5040286969" description="TFIIIC transcription initiation factor complex subunits Tfc3" evidence="7">
    <location>
        <begin position="20"/>
        <end position="1818"/>
    </location>
</feature>
<keyword evidence="3" id="KW-0238">DNA-binding</keyword>
<sequence>MAWELEGLIAHLLMLVACAGERGCSVEEVLRAIRDSAAPTSSRSSVAEEPPVVDRATETMWNWLVQRSDISVGHERQFNGLALPDLLDLQQTRAHNRVDADDSALSSTPDHGIRVHVSEATMWEAITGHAVDYKRIPRSEWVLLLGIASTGPSGILQGDLGRLVVQDKRSVPKRTDSLVRKGYIVKRTTLVRGTKTSKLWLKHLAPPLPKESDSTSQPMPEMTLARQALADSLDPVPWHARWTGTDVDYTALATTVMAIAKEWEVIRMNDLKSKLGVLEMRWQMKVLSKTCRFLASRGAIQYVAAKLDNKVFKDCIRFCRELNAEDWSIFLATGKKAGRPSRSAAEDDLDGEDNARRASSIRLSTLPPWTPDKPLPWTIIQLVQASSDNGLSNPDIYSLTLGATFNRFLSAMTGSMATPGLQPAPLKHMQLRSEHARSGKVASYLFFPQSKTTEVPRQSDLVKASAAADAQCYGLGPAPTLPTMGSAPLSLARVCGVRLKAQKAPRHIQQTPSRGSTAPQKKASSDKRVDQATARTEDERPKLIVNLKISPEVLLAARASEISSSATAVEGHEGSPQDEANEERHSQPEVAEDSSEHANEISTPPSMAFRGRGSGRARGRPRGRGRGKRGRGAQAKGSTREEQPSWRPWTCEKCGGSWKNDLGLKYHLEKSRSSCNPDYVPPAVPPGRRTKATLPSYTTKSEAFYKGDSAEDEGTPEESISFVPDEPRASRSGNKRSLEKPCDDTFESTPTNREGALGDSRETPVATARTPTTLVEEKGPFVPAKTGQGALLDTVASLPRHTLALVGNSPTPAPARPPTPNEPASGIGQPEESETVSAAPRQGAKLRLAGQERQREVLSDQRRNRTKKAMLVQISRIIENLLEQRGGVLMGGSTLVQDVVSSWDTHFPTEPAPSERNCQVALREMIKKRAVAEQWHAFRDEKGMFCKCQLITRPNLDAFAPESLRLIDQLKVGAGEVFQNSVAGQDAILDASISTGTRIRGRRPLPNEVAVLDAPVYAAQLAAKRAAGAETPRRVKRYKYSVDPKSEDGNGLVTLSQHRRGRKRKLSQGRWDDGFASPSNGTQVATRGITFLEPNTHLDDDFTPGTGSTKSDTPRFSGHLTSLGEEEVTEQPAAGPVAHIFGPATPVVGYRGTWPWLSNAEIDSLGSSLVLKGWMPNSKWFEWSAFNDQVEERLALLDHKKHNLALMDTPHQQFLRRLRACLDVELSHESHFVRAASGEAGPHNIFVHFHADTDGAITGHLPELIWSAKEQLTLNSVEGVLASNAGEGASSSSDEDLEPASRRTTTQARTSAGDAGSLSARLPKVKRVALVTRALTALSTPKNMAEDLSAGSSEIDNRSELLAAFVAIRSVLGGADKAVDWGLLKKLYPHIGIVHLRRFWTVVRREQAAYISNFTRVFQDKLISAFESGELPIINFDKPLDYDWSKLIRWTMQLPRQDGFQMPRSRELLDQHYSLNGVQRKTEDWRERYFHVLTSTYTRFEAVTLDAGAVTLTNASTGAAAWPALTVTDFDVAKSWIKSLCSTGEARYSSEQIKAKLNELCPGNKQQRAAIFRQATSQLTDQKVICRSKKTLLGGRPYRLNEWYVANLTKMAQSAKYDDAANFKAQMDAAFRSHGSMAVPYTLSEGAMMALTNLNGAGRVSLVPVGLPDIPLGFEPGNYESRKYPKSYYHFGLNAVPTGTYKYNEDIDVLQAVLADGPPAGHPGDELPQWIDFFGASDGQVWSEILGAFCFAFAIRGAMTREGICSALHPTLDQFEAQLIMEWGRRTGVLVNTMDGMAVTVGEWWWLVVPWLRNGHAS</sequence>
<name>A0A9Q8QFX5_9HYPO</name>
<evidence type="ECO:0000313" key="10">
    <source>
        <dbReference type="EMBL" id="UNI19178.1"/>
    </source>
</evidence>
<keyword evidence="4" id="KW-0804">Transcription</keyword>
<dbReference type="GeneID" id="72067335"/>
<feature type="region of interest" description="Disordered" evidence="6">
    <location>
        <begin position="670"/>
        <end position="772"/>
    </location>
</feature>
<evidence type="ECO:0000313" key="11">
    <source>
        <dbReference type="Proteomes" id="UP000829364"/>
    </source>
</evidence>
<feature type="compositionally biased region" description="Basic and acidic residues" evidence="6">
    <location>
        <begin position="523"/>
        <end position="537"/>
    </location>
</feature>
<keyword evidence="2" id="KW-0597">Phosphoprotein</keyword>
<feature type="region of interest" description="Disordered" evidence="6">
    <location>
        <begin position="1285"/>
        <end position="1317"/>
    </location>
</feature>
<dbReference type="EMBL" id="CP086357">
    <property type="protein sequence ID" value="UNI19178.1"/>
    <property type="molecule type" value="Genomic_DNA"/>
</dbReference>
<accession>A0A9Q8QFX5</accession>
<dbReference type="Pfam" id="PF04182">
    <property type="entry name" value="B-block_TFIIIC"/>
    <property type="match status" value="1"/>
</dbReference>
<proteinExistence type="predicted"/>
<dbReference type="GO" id="GO:0005634">
    <property type="term" value="C:nucleus"/>
    <property type="evidence" value="ECO:0007669"/>
    <property type="project" value="UniProtKB-SubCell"/>
</dbReference>
<dbReference type="OrthoDB" id="5403573at2759"/>
<dbReference type="GO" id="GO:0042791">
    <property type="term" value="P:5S class rRNA transcription by RNA polymerase III"/>
    <property type="evidence" value="ECO:0007669"/>
    <property type="project" value="TreeGrafter"/>
</dbReference>
<evidence type="ECO:0000259" key="8">
    <source>
        <dbReference type="Pfam" id="PF04182"/>
    </source>
</evidence>
<reference evidence="10" key="1">
    <citation type="submission" date="2021-11" db="EMBL/GenBank/DDBJ databases">
        <title>Purpureocillium_takamizusanense_genome.</title>
        <authorList>
            <person name="Nguyen N.-H."/>
        </authorList>
    </citation>
    <scope>NUCLEOTIDE SEQUENCE</scope>
    <source>
        <strain evidence="10">PT3</strain>
    </source>
</reference>
<evidence type="ECO:0000256" key="2">
    <source>
        <dbReference type="ARBA" id="ARBA00022553"/>
    </source>
</evidence>
<feature type="compositionally biased region" description="Pro residues" evidence="6">
    <location>
        <begin position="811"/>
        <end position="821"/>
    </location>
</feature>
<evidence type="ECO:0000256" key="3">
    <source>
        <dbReference type="ARBA" id="ARBA00023125"/>
    </source>
</evidence>
<dbReference type="InterPro" id="IPR046488">
    <property type="entry name" value="Sfc3/Tfc3_C"/>
</dbReference>
<dbReference type="Proteomes" id="UP000829364">
    <property type="component" value="Chromosome 4"/>
</dbReference>
<feature type="domain" description="Transcription factor tau subunit sfc3/Tfc3 C-terminal" evidence="9">
    <location>
        <begin position="1359"/>
        <end position="1765"/>
    </location>
</feature>
<dbReference type="InterPro" id="IPR007309">
    <property type="entry name" value="TFIIIC_Bblock-bd"/>
</dbReference>
<dbReference type="GO" id="GO:0003677">
    <property type="term" value="F:DNA binding"/>
    <property type="evidence" value="ECO:0007669"/>
    <property type="project" value="UniProtKB-KW"/>
</dbReference>
<dbReference type="RefSeq" id="XP_047842659.1">
    <property type="nucleotide sequence ID" value="XM_047986676.1"/>
</dbReference>
<evidence type="ECO:0000256" key="7">
    <source>
        <dbReference type="SAM" id="SignalP"/>
    </source>
</evidence>
<feature type="region of interest" description="Disordered" evidence="6">
    <location>
        <begin position="1042"/>
        <end position="1116"/>
    </location>
</feature>
<dbReference type="KEGG" id="ptkz:JDV02_005386"/>
<protein>
    <recommendedName>
        <fullName evidence="12">TFIIIC transcription initiation factor complex subunits Tfc3</fullName>
    </recommendedName>
</protein>
<keyword evidence="11" id="KW-1185">Reference proteome</keyword>
<comment type="subcellular location">
    <subcellularLocation>
        <location evidence="1">Nucleus</location>
    </subcellularLocation>
</comment>
<feature type="region of interest" description="Disordered" evidence="6">
    <location>
        <begin position="807"/>
        <end position="841"/>
    </location>
</feature>
<evidence type="ECO:0000256" key="4">
    <source>
        <dbReference type="ARBA" id="ARBA00023163"/>
    </source>
</evidence>
<feature type="region of interest" description="Disordered" evidence="6">
    <location>
        <begin position="564"/>
        <end position="656"/>
    </location>
</feature>
<dbReference type="Pfam" id="PF20222">
    <property type="entry name" value="DUF6581"/>
    <property type="match status" value="1"/>
</dbReference>
<dbReference type="InterPro" id="IPR044210">
    <property type="entry name" value="Tfc3-like"/>
</dbReference>
<organism evidence="10 11">
    <name type="scientific">Purpureocillium takamizusanense</name>
    <dbReference type="NCBI Taxonomy" id="2060973"/>
    <lineage>
        <taxon>Eukaryota</taxon>
        <taxon>Fungi</taxon>
        <taxon>Dikarya</taxon>
        <taxon>Ascomycota</taxon>
        <taxon>Pezizomycotina</taxon>
        <taxon>Sordariomycetes</taxon>
        <taxon>Hypocreomycetidae</taxon>
        <taxon>Hypocreales</taxon>
        <taxon>Ophiocordycipitaceae</taxon>
        <taxon>Purpureocillium</taxon>
    </lineage>
</organism>
<feature type="domain" description="B-block binding subunit of TFIIIC" evidence="8">
    <location>
        <begin position="139"/>
        <end position="203"/>
    </location>
</feature>
<feature type="compositionally biased region" description="Low complexity" evidence="6">
    <location>
        <begin position="1302"/>
        <end position="1312"/>
    </location>
</feature>